<dbReference type="PROSITE" id="PS00134">
    <property type="entry name" value="TRYPSIN_HIS"/>
    <property type="match status" value="1"/>
</dbReference>
<comment type="similarity">
    <text evidence="2">Belongs to the peptidase S1 family. CLIP subfamily.</text>
</comment>
<dbReference type="InterPro" id="IPR001314">
    <property type="entry name" value="Peptidase_S1A"/>
</dbReference>
<dbReference type="InterPro" id="IPR001254">
    <property type="entry name" value="Trypsin_dom"/>
</dbReference>
<evidence type="ECO:0000259" key="3">
    <source>
        <dbReference type="PROSITE" id="PS50240"/>
    </source>
</evidence>
<feature type="domain" description="Peptidase S1" evidence="3">
    <location>
        <begin position="85"/>
        <end position="312"/>
    </location>
</feature>
<dbReference type="AlphaFoldDB" id="A0A9N9S5F1"/>
<organism evidence="4 5">
    <name type="scientific">Chironomus riparius</name>
    <dbReference type="NCBI Taxonomy" id="315576"/>
    <lineage>
        <taxon>Eukaryota</taxon>
        <taxon>Metazoa</taxon>
        <taxon>Ecdysozoa</taxon>
        <taxon>Arthropoda</taxon>
        <taxon>Hexapoda</taxon>
        <taxon>Insecta</taxon>
        <taxon>Pterygota</taxon>
        <taxon>Neoptera</taxon>
        <taxon>Endopterygota</taxon>
        <taxon>Diptera</taxon>
        <taxon>Nematocera</taxon>
        <taxon>Chironomoidea</taxon>
        <taxon>Chironomidae</taxon>
        <taxon>Chironominae</taxon>
        <taxon>Chironomus</taxon>
    </lineage>
</organism>
<gene>
    <name evidence="4" type="ORF">CHIRRI_LOCUS11398</name>
</gene>
<dbReference type="SMART" id="SM00020">
    <property type="entry name" value="Tryp_SPc"/>
    <property type="match status" value="1"/>
</dbReference>
<dbReference type="SUPFAM" id="SSF50494">
    <property type="entry name" value="Trypsin-like serine proteases"/>
    <property type="match status" value="1"/>
</dbReference>
<reference evidence="4" key="1">
    <citation type="submission" date="2022-01" db="EMBL/GenBank/DDBJ databases">
        <authorList>
            <person name="King R."/>
        </authorList>
    </citation>
    <scope>NUCLEOTIDE SEQUENCE</scope>
</reference>
<dbReference type="PANTHER" id="PTHR24260">
    <property type="match status" value="1"/>
</dbReference>
<dbReference type="InterPro" id="IPR018114">
    <property type="entry name" value="TRYPSIN_HIS"/>
</dbReference>
<evidence type="ECO:0000313" key="5">
    <source>
        <dbReference type="Proteomes" id="UP001153620"/>
    </source>
</evidence>
<name>A0A9N9S5F1_9DIPT</name>
<dbReference type="CDD" id="cd00190">
    <property type="entry name" value="Tryp_SPc"/>
    <property type="match status" value="1"/>
</dbReference>
<dbReference type="GO" id="GO:0006508">
    <property type="term" value="P:proteolysis"/>
    <property type="evidence" value="ECO:0007669"/>
    <property type="project" value="InterPro"/>
</dbReference>
<dbReference type="Pfam" id="PF00089">
    <property type="entry name" value="Trypsin"/>
    <property type="match status" value="1"/>
</dbReference>
<dbReference type="PROSITE" id="PS50240">
    <property type="entry name" value="TRYPSIN_DOM"/>
    <property type="match status" value="1"/>
</dbReference>
<reference evidence="4" key="2">
    <citation type="submission" date="2022-10" db="EMBL/GenBank/DDBJ databases">
        <authorList>
            <consortium name="ENA_rothamsted_submissions"/>
            <consortium name="culmorum"/>
            <person name="King R."/>
        </authorList>
    </citation>
    <scope>NUCLEOTIDE SEQUENCE</scope>
</reference>
<dbReference type="EMBL" id="OU895879">
    <property type="protein sequence ID" value="CAG9808560.1"/>
    <property type="molecule type" value="Genomic_DNA"/>
</dbReference>
<evidence type="ECO:0000313" key="4">
    <source>
        <dbReference type="EMBL" id="CAG9808560.1"/>
    </source>
</evidence>
<dbReference type="InterPro" id="IPR051333">
    <property type="entry name" value="CLIP_Serine_Protease"/>
</dbReference>
<dbReference type="InterPro" id="IPR043504">
    <property type="entry name" value="Peptidase_S1_PA_chymotrypsin"/>
</dbReference>
<keyword evidence="5" id="KW-1185">Reference proteome</keyword>
<dbReference type="PRINTS" id="PR00722">
    <property type="entry name" value="CHYMOTRYPSIN"/>
</dbReference>
<keyword evidence="1" id="KW-1015">Disulfide bond</keyword>
<protein>
    <recommendedName>
        <fullName evidence="3">Peptidase S1 domain-containing protein</fullName>
    </recommendedName>
</protein>
<evidence type="ECO:0000256" key="2">
    <source>
        <dbReference type="ARBA" id="ARBA00024195"/>
    </source>
</evidence>
<proteinExistence type="inferred from homology"/>
<dbReference type="InterPro" id="IPR009003">
    <property type="entry name" value="Peptidase_S1_PA"/>
</dbReference>
<evidence type="ECO:0000256" key="1">
    <source>
        <dbReference type="ARBA" id="ARBA00023157"/>
    </source>
</evidence>
<dbReference type="PANTHER" id="PTHR24260:SF147">
    <property type="entry name" value="EG:BACR7A4.3 PROTEIN-RELATED"/>
    <property type="match status" value="1"/>
</dbReference>
<dbReference type="OrthoDB" id="10004439at2759"/>
<dbReference type="Proteomes" id="UP001153620">
    <property type="component" value="Chromosome 3"/>
</dbReference>
<sequence>MSVTFSLQGYLLDAVGIRRYPVDIYENEICGLNPEIYSGKCKKLRNCMNLLEEKKDIEVCSFGSSNRGDDTLVCCSRDDFYKSRWIQLLDFSISWNCAGNLITETFVMSAAHCMLLDGRKPNIVRLGDVDLNSEEDNHHIQQFYVYRTIKHPDYNYDTNENDIALIQLRGQVNPTMNVVPACLNSGVIKTEYFEGAGYGQAENHLRSNRLSKVHLKLVEMQTCQNSYDLPLSADAQICALGYREDLPPQDLCYGDSGSALQYMSSDLVEDQTIYKIPTLIGITSFGIGCAFGFPSVYVNISHYLGWMESIISP</sequence>
<dbReference type="Gene3D" id="2.40.10.10">
    <property type="entry name" value="Trypsin-like serine proteases"/>
    <property type="match status" value="2"/>
</dbReference>
<accession>A0A9N9S5F1</accession>
<dbReference type="FunFam" id="2.40.10.10:FF:000005">
    <property type="entry name" value="Serine protease 37"/>
    <property type="match status" value="1"/>
</dbReference>
<dbReference type="GO" id="GO:0004252">
    <property type="term" value="F:serine-type endopeptidase activity"/>
    <property type="evidence" value="ECO:0007669"/>
    <property type="project" value="InterPro"/>
</dbReference>